<sequence length="138" mass="14308">MNEFADVLNTVGKTVAVGASVLVGGNVASGGRLFENIGIVKDKLDVAAATPLLEANPPNLSSIPQIITDNTGTTNIVDLAEAASNFNIPSPEQFEAFHFLMNSADMIGDALGIGQIGGYTVMVAGAVGLVGFMCRRRR</sequence>
<protein>
    <submittedName>
        <fullName evidence="2">Uncharacterized protein</fullName>
    </submittedName>
</protein>
<dbReference type="Proteomes" id="UP000179270">
    <property type="component" value="Unassembled WGS sequence"/>
</dbReference>
<keyword evidence="1" id="KW-0472">Membrane</keyword>
<reference evidence="2 3" key="1">
    <citation type="journal article" date="2016" name="Nat. Commun.">
        <title>Thousands of microbial genomes shed light on interconnected biogeochemical processes in an aquifer system.</title>
        <authorList>
            <person name="Anantharaman K."/>
            <person name="Brown C.T."/>
            <person name="Hug L.A."/>
            <person name="Sharon I."/>
            <person name="Castelle C.J."/>
            <person name="Probst A.J."/>
            <person name="Thomas B.C."/>
            <person name="Singh A."/>
            <person name="Wilkins M.J."/>
            <person name="Karaoz U."/>
            <person name="Brodie E.L."/>
            <person name="Williams K.H."/>
            <person name="Hubbard S.S."/>
            <person name="Banfield J.F."/>
        </authorList>
    </citation>
    <scope>NUCLEOTIDE SEQUENCE [LARGE SCALE GENOMIC DNA]</scope>
</reference>
<accession>A0A1F7IHY1</accession>
<gene>
    <name evidence="2" type="ORF">A3A74_05870</name>
</gene>
<dbReference type="AlphaFoldDB" id="A0A1F7IHY1"/>
<evidence type="ECO:0000313" key="3">
    <source>
        <dbReference type="Proteomes" id="UP000179270"/>
    </source>
</evidence>
<keyword evidence="1" id="KW-0812">Transmembrane</keyword>
<comment type="caution">
    <text evidence="2">The sequence shown here is derived from an EMBL/GenBank/DDBJ whole genome shotgun (WGS) entry which is preliminary data.</text>
</comment>
<evidence type="ECO:0000256" key="1">
    <source>
        <dbReference type="SAM" id="Phobius"/>
    </source>
</evidence>
<proteinExistence type="predicted"/>
<feature type="transmembrane region" description="Helical" evidence="1">
    <location>
        <begin position="116"/>
        <end position="134"/>
    </location>
</feature>
<organism evidence="2 3">
    <name type="scientific">Candidatus Roizmanbacteria bacterium RIFCSPLOWO2_01_FULL_35_13</name>
    <dbReference type="NCBI Taxonomy" id="1802055"/>
    <lineage>
        <taxon>Bacteria</taxon>
        <taxon>Candidatus Roizmaniibacteriota</taxon>
    </lineage>
</organism>
<evidence type="ECO:0000313" key="2">
    <source>
        <dbReference type="EMBL" id="OGK42967.1"/>
    </source>
</evidence>
<name>A0A1F7IHY1_9BACT</name>
<keyword evidence="1" id="KW-1133">Transmembrane helix</keyword>
<dbReference type="EMBL" id="MGAF01000001">
    <property type="protein sequence ID" value="OGK42967.1"/>
    <property type="molecule type" value="Genomic_DNA"/>
</dbReference>